<dbReference type="SUPFAM" id="SSF57701">
    <property type="entry name" value="Zn2/Cys6 DNA-binding domain"/>
    <property type="match status" value="1"/>
</dbReference>
<dbReference type="GO" id="GO:0006351">
    <property type="term" value="P:DNA-templated transcription"/>
    <property type="evidence" value="ECO:0007669"/>
    <property type="project" value="InterPro"/>
</dbReference>
<dbReference type="InterPro" id="IPR052202">
    <property type="entry name" value="Yeast_MetPath_Reg"/>
</dbReference>
<dbReference type="PANTHER" id="PTHR47782:SF1">
    <property type="entry name" value="PYRIMIDINE PATHWAY REGULATORY PROTEIN 1"/>
    <property type="match status" value="1"/>
</dbReference>
<dbReference type="Proteomes" id="UP000754883">
    <property type="component" value="Unassembled WGS sequence"/>
</dbReference>
<proteinExistence type="predicted"/>
<feature type="region of interest" description="Disordered" evidence="8">
    <location>
        <begin position="662"/>
        <end position="686"/>
    </location>
</feature>
<dbReference type="InterPro" id="IPR007219">
    <property type="entry name" value="XnlR_reg_dom"/>
</dbReference>
<dbReference type="InterPro" id="IPR001138">
    <property type="entry name" value="Zn2Cys6_DnaBD"/>
</dbReference>
<gene>
    <name evidence="10" type="ORF">CBYS24578_00006499</name>
</gene>
<feature type="region of interest" description="Disordered" evidence="8">
    <location>
        <begin position="91"/>
        <end position="127"/>
    </location>
</feature>
<dbReference type="EMBL" id="CABFNO020001394">
    <property type="protein sequence ID" value="CAG9984759.1"/>
    <property type="molecule type" value="Genomic_DNA"/>
</dbReference>
<feature type="compositionally biased region" description="Polar residues" evidence="8">
    <location>
        <begin position="668"/>
        <end position="679"/>
    </location>
</feature>
<dbReference type="GO" id="GO:0043565">
    <property type="term" value="F:sequence-specific DNA binding"/>
    <property type="evidence" value="ECO:0007669"/>
    <property type="project" value="TreeGrafter"/>
</dbReference>
<dbReference type="SMART" id="SM00906">
    <property type="entry name" value="Fungal_trans"/>
    <property type="match status" value="1"/>
</dbReference>
<keyword evidence="4" id="KW-0805">Transcription regulation</keyword>
<dbReference type="PROSITE" id="PS50048">
    <property type="entry name" value="ZN2_CY6_FUNGAL_2"/>
    <property type="match status" value="1"/>
</dbReference>
<dbReference type="Pfam" id="PF04082">
    <property type="entry name" value="Fungal_trans"/>
    <property type="match status" value="1"/>
</dbReference>
<keyword evidence="3" id="KW-0862">Zinc</keyword>
<keyword evidence="5" id="KW-0238">DNA-binding</keyword>
<dbReference type="PANTHER" id="PTHR47782">
    <property type="entry name" value="ZN(II)2CYS6 TRANSCRIPTION FACTOR (EUROFUNG)-RELATED"/>
    <property type="match status" value="1"/>
</dbReference>
<evidence type="ECO:0000256" key="4">
    <source>
        <dbReference type="ARBA" id="ARBA00023015"/>
    </source>
</evidence>
<accession>A0A9N9Y139</accession>
<evidence type="ECO:0000256" key="2">
    <source>
        <dbReference type="ARBA" id="ARBA00022723"/>
    </source>
</evidence>
<evidence type="ECO:0000256" key="3">
    <source>
        <dbReference type="ARBA" id="ARBA00022833"/>
    </source>
</evidence>
<keyword evidence="11" id="KW-1185">Reference proteome</keyword>
<evidence type="ECO:0000313" key="11">
    <source>
        <dbReference type="Proteomes" id="UP000754883"/>
    </source>
</evidence>
<dbReference type="Gene3D" id="4.10.240.10">
    <property type="entry name" value="Zn(2)-C6 fungal-type DNA-binding domain"/>
    <property type="match status" value="1"/>
</dbReference>
<dbReference type="PROSITE" id="PS00463">
    <property type="entry name" value="ZN2_CY6_FUNGAL_1"/>
    <property type="match status" value="1"/>
</dbReference>
<reference evidence="10 11" key="2">
    <citation type="submission" date="2021-10" db="EMBL/GenBank/DDBJ databases">
        <authorList>
            <person name="Piombo E."/>
        </authorList>
    </citation>
    <scope>NUCLEOTIDE SEQUENCE [LARGE SCALE GENOMIC DNA]</scope>
</reference>
<comment type="caution">
    <text evidence="10">The sequence shown here is derived from an EMBL/GenBank/DDBJ whole genome shotgun (WGS) entry which is preliminary data.</text>
</comment>
<evidence type="ECO:0000256" key="1">
    <source>
        <dbReference type="ARBA" id="ARBA00004123"/>
    </source>
</evidence>
<evidence type="ECO:0000256" key="5">
    <source>
        <dbReference type="ARBA" id="ARBA00023125"/>
    </source>
</evidence>
<dbReference type="GO" id="GO:0005634">
    <property type="term" value="C:nucleus"/>
    <property type="evidence" value="ECO:0007669"/>
    <property type="project" value="UniProtKB-SubCell"/>
</dbReference>
<dbReference type="InterPro" id="IPR036864">
    <property type="entry name" value="Zn2-C6_fun-type_DNA-bd_sf"/>
</dbReference>
<dbReference type="Pfam" id="PF00172">
    <property type="entry name" value="Zn_clus"/>
    <property type="match status" value="1"/>
</dbReference>
<dbReference type="GO" id="GO:0008270">
    <property type="term" value="F:zinc ion binding"/>
    <property type="evidence" value="ECO:0007669"/>
    <property type="project" value="InterPro"/>
</dbReference>
<feature type="domain" description="Zn(2)-C6 fungal-type" evidence="9">
    <location>
        <begin position="14"/>
        <end position="42"/>
    </location>
</feature>
<keyword evidence="7" id="KW-0539">Nucleus</keyword>
<keyword evidence="2" id="KW-0479">Metal-binding</keyword>
<protein>
    <recommendedName>
        <fullName evidence="9">Zn(2)-C6 fungal-type domain-containing protein</fullName>
    </recommendedName>
</protein>
<evidence type="ECO:0000256" key="8">
    <source>
        <dbReference type="SAM" id="MobiDB-lite"/>
    </source>
</evidence>
<dbReference type="AlphaFoldDB" id="A0A9N9Y139"/>
<reference evidence="11" key="1">
    <citation type="submission" date="2019-06" db="EMBL/GenBank/DDBJ databases">
        <authorList>
            <person name="Broberg M."/>
        </authorList>
    </citation>
    <scope>NUCLEOTIDE SEQUENCE [LARGE SCALE GENOMIC DNA]</scope>
</reference>
<keyword evidence="6" id="KW-0804">Transcription</keyword>
<dbReference type="SMART" id="SM00066">
    <property type="entry name" value="GAL4"/>
    <property type="match status" value="1"/>
</dbReference>
<dbReference type="OrthoDB" id="2224430at2759"/>
<name>A0A9N9Y139_9HYPO</name>
<comment type="subcellular location">
    <subcellularLocation>
        <location evidence="1">Nucleus</location>
    </subcellularLocation>
</comment>
<organism evidence="10 11">
    <name type="scientific">Clonostachys byssicola</name>
    <dbReference type="NCBI Taxonomy" id="160290"/>
    <lineage>
        <taxon>Eukaryota</taxon>
        <taxon>Fungi</taxon>
        <taxon>Dikarya</taxon>
        <taxon>Ascomycota</taxon>
        <taxon>Pezizomycotina</taxon>
        <taxon>Sordariomycetes</taxon>
        <taxon>Hypocreomycetidae</taxon>
        <taxon>Hypocreales</taxon>
        <taxon>Bionectriaceae</taxon>
        <taxon>Clonostachys</taxon>
    </lineage>
</organism>
<dbReference type="GO" id="GO:0045944">
    <property type="term" value="P:positive regulation of transcription by RNA polymerase II"/>
    <property type="evidence" value="ECO:0007669"/>
    <property type="project" value="TreeGrafter"/>
</dbReference>
<dbReference type="GO" id="GO:0000981">
    <property type="term" value="F:DNA-binding transcription factor activity, RNA polymerase II-specific"/>
    <property type="evidence" value="ECO:0007669"/>
    <property type="project" value="InterPro"/>
</dbReference>
<evidence type="ECO:0000256" key="7">
    <source>
        <dbReference type="ARBA" id="ARBA00023242"/>
    </source>
</evidence>
<sequence>MSTRPSVPKKVRLACQRCRTRRIKCDGQVPACTNCAKAGQVCLDVDSQNSGIVIPRNFAAAARERIHWLEAIIRDRLPDVDLRSGPQVDASLDLEAPETPALPLATSAPRPSQKRSADAVQAEQDGSFPERAHSVAMNLGMLSLNSDSPQKHYLGSSSGLLFTNLIGASPSSTASTPQETAIHAQAGETDWYEGPREQAKQYCIDMYSFLKQELPPRHDALLLIHTYTRWIHPDFPVIEPSGIFSALDAIYDCLQDPLLDDDFRNGWPSNMRSFYWNGRQVVPGAAESGGVTMPVVAFTLFMILNIGAIVKVRSRIYEYPPQRYYRAAIHFSKDAFSQISLPSLQGLVMLVIHSMLTPAEVNLWTLVHLALAYCVEIGVHREQAELSASDFTYQQVRRFTFFTIYSLDRSISSIQGRPLGFRDETFDIQMPQPPTQLSELRDGPIPPSFAAAVTHYSIYKFKLDRIVSDIKLHLYHLPGESSWFPWPKNSVEHQERIKDAIQNWWDEVRDDPFDFACLDSRQRQVWRLKLRVKYHSTMILLFQPSQVIPSPSPHALGICLDSASGILNDYQRLHDLQSLDHGWRAVLNIFAAGATLIYSFWTSEQVRKNASAADMAKDLRTCSSLLTVGGEWWPSAKTGQRSFGLVADLTMRKLYMDNGASKAPRLTADSSSPGWQSNHRAGHGEQSIQVLSGEDALERLDHLPLDETWQHMDHVVTQDAGQVTWHGAGEGRGDEEMDVNPEIETFLADFDRSDFTWSFPLTNGEDMHIFGSDPNPGF</sequence>
<evidence type="ECO:0000313" key="10">
    <source>
        <dbReference type="EMBL" id="CAG9984759.1"/>
    </source>
</evidence>
<dbReference type="CDD" id="cd00067">
    <property type="entry name" value="GAL4"/>
    <property type="match status" value="1"/>
</dbReference>
<dbReference type="CDD" id="cd12148">
    <property type="entry name" value="fungal_TF_MHR"/>
    <property type="match status" value="1"/>
</dbReference>
<evidence type="ECO:0000259" key="9">
    <source>
        <dbReference type="PROSITE" id="PS50048"/>
    </source>
</evidence>
<evidence type="ECO:0000256" key="6">
    <source>
        <dbReference type="ARBA" id="ARBA00023163"/>
    </source>
</evidence>